<gene>
    <name evidence="1" type="ORF">AWN90_21510</name>
    <name evidence="2" type="ORF">F6W96_28290</name>
</gene>
<dbReference type="EMBL" id="CP046173">
    <property type="protein sequence ID" value="QIS21657.1"/>
    <property type="molecule type" value="Genomic_DNA"/>
</dbReference>
<organism evidence="1 3">
    <name type="scientific">Nocardia terpenica</name>
    <dbReference type="NCBI Taxonomy" id="455432"/>
    <lineage>
        <taxon>Bacteria</taxon>
        <taxon>Bacillati</taxon>
        <taxon>Actinomycetota</taxon>
        <taxon>Actinomycetes</taxon>
        <taxon>Mycobacteriales</taxon>
        <taxon>Nocardiaceae</taxon>
        <taxon>Nocardia</taxon>
    </lineage>
</organism>
<dbReference type="RefSeq" id="WP_067586016.1">
    <property type="nucleotide sequence ID" value="NZ_CP046173.1"/>
</dbReference>
<dbReference type="AlphaFoldDB" id="A0A164NRQ8"/>
<name>A0A164NRQ8_9NOCA</name>
<evidence type="ECO:0008006" key="5">
    <source>
        <dbReference type="Google" id="ProtNLM"/>
    </source>
</evidence>
<evidence type="ECO:0000313" key="2">
    <source>
        <dbReference type="EMBL" id="QIS21657.1"/>
    </source>
</evidence>
<sequence length="126" mass="13757">MIAGADPAEWQRLLGQANSGHLSLDPEIGKGLDQVCDDYLNRLNGIMKSADRLRVLGGFGTFQSGKDLEKKFREKATGSDQSLNAILQQHMDVVKTAKEVVAKAIANFVEQDRQNSDRISRAGGTQ</sequence>
<protein>
    <recommendedName>
        <fullName evidence="5">PE domain-containing protein</fullName>
    </recommendedName>
</protein>
<dbReference type="OrthoDB" id="4563448at2"/>
<evidence type="ECO:0000313" key="1">
    <source>
        <dbReference type="EMBL" id="KZM74651.1"/>
    </source>
</evidence>
<accession>A0A164NRQ8</accession>
<evidence type="ECO:0000313" key="4">
    <source>
        <dbReference type="Proteomes" id="UP000500953"/>
    </source>
</evidence>
<reference evidence="1 3" key="1">
    <citation type="submission" date="2016-04" db="EMBL/GenBank/DDBJ databases">
        <authorList>
            <person name="Evans L.H."/>
            <person name="Alamgir A."/>
            <person name="Owens N."/>
            <person name="Weber N.D."/>
            <person name="Virtaneva K."/>
            <person name="Barbian K."/>
            <person name="Babar A."/>
            <person name="Rosenke K."/>
        </authorList>
    </citation>
    <scope>NUCLEOTIDE SEQUENCE [LARGE SCALE GENOMIC DNA]</scope>
    <source>
        <strain evidence="1 3">IFM 0406</strain>
    </source>
</reference>
<reference evidence="2 4" key="2">
    <citation type="journal article" date="2019" name="ACS Chem. Biol.">
        <title>Identification and Mobilization of a Cryptic Antibiotic Biosynthesis Gene Locus from a Human-Pathogenic Nocardia Isolate.</title>
        <authorList>
            <person name="Herisse M."/>
            <person name="Ishida K."/>
            <person name="Porter J.L."/>
            <person name="Howden B."/>
            <person name="Hertweck C."/>
            <person name="Stinear T.P."/>
            <person name="Pidot S.J."/>
        </authorList>
    </citation>
    <scope>NUCLEOTIDE SEQUENCE [LARGE SCALE GENOMIC DNA]</scope>
    <source>
        <strain evidence="2 4">AUSMDU00012715</strain>
    </source>
</reference>
<dbReference type="Proteomes" id="UP000500953">
    <property type="component" value="Chromosome"/>
</dbReference>
<keyword evidence="3" id="KW-1185">Reference proteome</keyword>
<dbReference type="EMBL" id="LWGR01000004">
    <property type="protein sequence ID" value="KZM74651.1"/>
    <property type="molecule type" value="Genomic_DNA"/>
</dbReference>
<dbReference type="STRING" id="455432.AWN90_21510"/>
<proteinExistence type="predicted"/>
<evidence type="ECO:0000313" key="3">
    <source>
        <dbReference type="Proteomes" id="UP000076512"/>
    </source>
</evidence>
<dbReference type="Proteomes" id="UP000076512">
    <property type="component" value="Unassembled WGS sequence"/>
</dbReference>